<evidence type="ECO:0000313" key="2">
    <source>
        <dbReference type="Proteomes" id="UP000746751"/>
    </source>
</evidence>
<dbReference type="Proteomes" id="UP000746751">
    <property type="component" value="Unassembled WGS sequence"/>
</dbReference>
<comment type="caution">
    <text evidence="1">The sequence shown here is derived from an EMBL/GenBank/DDBJ whole genome shotgun (WGS) entry which is preliminary data.</text>
</comment>
<sequence length="161" mass="17350">MRGEKGREALERALDELGWRPAELVVARGFAPRLLGMTVRDPVGRGGLPLVMAFPSCRSVHTCFMRYPLDIACVDVRGRALALYAGVRPWRMVSCPGAAAVLERASLLEADGGRVSWCRVQDEAPRACAGAAPPGALGDGAWGCMLADLQRCRTVPPCRNF</sequence>
<organism evidence="1 2">
    <name type="scientific">Collinsella ihumii</name>
    <dbReference type="NCBI Taxonomy" id="1720204"/>
    <lineage>
        <taxon>Bacteria</taxon>
        <taxon>Bacillati</taxon>
        <taxon>Actinomycetota</taxon>
        <taxon>Coriobacteriia</taxon>
        <taxon>Coriobacteriales</taxon>
        <taxon>Coriobacteriaceae</taxon>
        <taxon>Collinsella</taxon>
    </lineage>
</organism>
<dbReference type="InterPro" id="IPR038695">
    <property type="entry name" value="Saro_0823-like_sf"/>
</dbReference>
<dbReference type="EMBL" id="DYVF01000043">
    <property type="protein sequence ID" value="HJG31130.1"/>
    <property type="molecule type" value="Genomic_DNA"/>
</dbReference>
<dbReference type="Gene3D" id="2.60.120.1140">
    <property type="entry name" value="Protein of unknown function DUF192"/>
    <property type="match status" value="1"/>
</dbReference>
<name>A0A921IPE4_9ACTN</name>
<reference evidence="1" key="1">
    <citation type="journal article" date="2021" name="PeerJ">
        <title>Extensive microbial diversity within the chicken gut microbiome revealed by metagenomics and culture.</title>
        <authorList>
            <person name="Gilroy R."/>
            <person name="Ravi A."/>
            <person name="Getino M."/>
            <person name="Pursley I."/>
            <person name="Horton D.L."/>
            <person name="Alikhan N.F."/>
            <person name="Baker D."/>
            <person name="Gharbi K."/>
            <person name="Hall N."/>
            <person name="Watson M."/>
            <person name="Adriaenssens E.M."/>
            <person name="Foster-Nyarko E."/>
            <person name="Jarju S."/>
            <person name="Secka A."/>
            <person name="Antonio M."/>
            <person name="Oren A."/>
            <person name="Chaudhuri R.R."/>
            <person name="La Ragione R."/>
            <person name="Hildebrand F."/>
            <person name="Pallen M.J."/>
        </authorList>
    </citation>
    <scope>NUCLEOTIDE SEQUENCE</scope>
    <source>
        <strain evidence="1">ChiGjej2B2-7701</strain>
    </source>
</reference>
<accession>A0A921IPE4</accession>
<reference evidence="1" key="2">
    <citation type="submission" date="2021-09" db="EMBL/GenBank/DDBJ databases">
        <authorList>
            <person name="Gilroy R."/>
        </authorList>
    </citation>
    <scope>NUCLEOTIDE SEQUENCE</scope>
    <source>
        <strain evidence="1">ChiGjej2B2-7701</strain>
    </source>
</reference>
<protein>
    <submittedName>
        <fullName evidence="1">DUF192 domain-containing protein</fullName>
    </submittedName>
</protein>
<dbReference type="AlphaFoldDB" id="A0A921IPE4"/>
<evidence type="ECO:0000313" key="1">
    <source>
        <dbReference type="EMBL" id="HJG31130.1"/>
    </source>
</evidence>
<gene>
    <name evidence="1" type="ORF">K8U80_07000</name>
</gene>
<proteinExistence type="predicted"/>